<evidence type="ECO:0000313" key="3">
    <source>
        <dbReference type="Proteomes" id="UP000828390"/>
    </source>
</evidence>
<proteinExistence type="predicted"/>
<evidence type="ECO:0000256" key="1">
    <source>
        <dbReference type="SAM" id="MobiDB-lite"/>
    </source>
</evidence>
<comment type="caution">
    <text evidence="2">The sequence shown here is derived from an EMBL/GenBank/DDBJ whole genome shotgun (WGS) entry which is preliminary data.</text>
</comment>
<protein>
    <submittedName>
        <fullName evidence="2">Uncharacterized protein</fullName>
    </submittedName>
</protein>
<sequence length="80" mass="8690">MLSSPSAPSQTGFYPLIETVALADTRKSQPPIDYRLRRGPPVANAGSARRVLYGVRGKGRDKRSDGSRARQPGDHASRAR</sequence>
<dbReference type="Proteomes" id="UP000828390">
    <property type="component" value="Unassembled WGS sequence"/>
</dbReference>
<gene>
    <name evidence="2" type="ORF">DPMN_097630</name>
</gene>
<organism evidence="2 3">
    <name type="scientific">Dreissena polymorpha</name>
    <name type="common">Zebra mussel</name>
    <name type="synonym">Mytilus polymorpha</name>
    <dbReference type="NCBI Taxonomy" id="45954"/>
    <lineage>
        <taxon>Eukaryota</taxon>
        <taxon>Metazoa</taxon>
        <taxon>Spiralia</taxon>
        <taxon>Lophotrochozoa</taxon>
        <taxon>Mollusca</taxon>
        <taxon>Bivalvia</taxon>
        <taxon>Autobranchia</taxon>
        <taxon>Heteroconchia</taxon>
        <taxon>Euheterodonta</taxon>
        <taxon>Imparidentia</taxon>
        <taxon>Neoheterodontei</taxon>
        <taxon>Myida</taxon>
        <taxon>Dreissenoidea</taxon>
        <taxon>Dreissenidae</taxon>
        <taxon>Dreissena</taxon>
    </lineage>
</organism>
<dbReference type="AlphaFoldDB" id="A0A9D4LBK4"/>
<name>A0A9D4LBK4_DREPO</name>
<reference evidence="2" key="1">
    <citation type="journal article" date="2019" name="bioRxiv">
        <title>The Genome of the Zebra Mussel, Dreissena polymorpha: A Resource for Invasive Species Research.</title>
        <authorList>
            <person name="McCartney M.A."/>
            <person name="Auch B."/>
            <person name="Kono T."/>
            <person name="Mallez S."/>
            <person name="Zhang Y."/>
            <person name="Obille A."/>
            <person name="Becker A."/>
            <person name="Abrahante J.E."/>
            <person name="Garbe J."/>
            <person name="Badalamenti J.P."/>
            <person name="Herman A."/>
            <person name="Mangelson H."/>
            <person name="Liachko I."/>
            <person name="Sullivan S."/>
            <person name="Sone E.D."/>
            <person name="Koren S."/>
            <person name="Silverstein K.A.T."/>
            <person name="Beckman K.B."/>
            <person name="Gohl D.M."/>
        </authorList>
    </citation>
    <scope>NUCLEOTIDE SEQUENCE</scope>
    <source>
        <strain evidence="2">Duluth1</strain>
        <tissue evidence="2">Whole animal</tissue>
    </source>
</reference>
<accession>A0A9D4LBK4</accession>
<dbReference type="EMBL" id="JAIWYP010000003">
    <property type="protein sequence ID" value="KAH3855070.1"/>
    <property type="molecule type" value="Genomic_DNA"/>
</dbReference>
<feature type="region of interest" description="Disordered" evidence="1">
    <location>
        <begin position="26"/>
        <end position="80"/>
    </location>
</feature>
<keyword evidence="3" id="KW-1185">Reference proteome</keyword>
<feature type="compositionally biased region" description="Basic and acidic residues" evidence="1">
    <location>
        <begin position="62"/>
        <end position="80"/>
    </location>
</feature>
<reference evidence="2" key="2">
    <citation type="submission" date="2020-11" db="EMBL/GenBank/DDBJ databases">
        <authorList>
            <person name="McCartney M.A."/>
            <person name="Auch B."/>
            <person name="Kono T."/>
            <person name="Mallez S."/>
            <person name="Becker A."/>
            <person name="Gohl D.M."/>
            <person name="Silverstein K.A.T."/>
            <person name="Koren S."/>
            <person name="Bechman K.B."/>
            <person name="Herman A."/>
            <person name="Abrahante J.E."/>
            <person name="Garbe J."/>
        </authorList>
    </citation>
    <scope>NUCLEOTIDE SEQUENCE</scope>
    <source>
        <strain evidence="2">Duluth1</strain>
        <tissue evidence="2">Whole animal</tissue>
    </source>
</reference>
<evidence type="ECO:0000313" key="2">
    <source>
        <dbReference type="EMBL" id="KAH3855070.1"/>
    </source>
</evidence>